<proteinExistence type="predicted"/>
<sequence length="99" mass="10917">MNRKIGRGGKRDHKSIDKLLEARELDGCKEAGDVQMDLALLGSGDAFVGKFTSNIDRIAYALQYANAKTYTPYVSLDAPWCFDFGVRSGRTIDGGDFFC</sequence>
<accession>A0A7S0D6B8</accession>
<gene>
    <name evidence="1" type="ORF">LAMO00422_LOCUS7804</name>
</gene>
<dbReference type="AlphaFoldDB" id="A0A7S0D6B8"/>
<dbReference type="EMBL" id="HBEM01011142">
    <property type="protein sequence ID" value="CAD8444673.1"/>
    <property type="molecule type" value="Transcribed_RNA"/>
</dbReference>
<organism evidence="1">
    <name type="scientific">Amorphochlora amoebiformis</name>
    <dbReference type="NCBI Taxonomy" id="1561963"/>
    <lineage>
        <taxon>Eukaryota</taxon>
        <taxon>Sar</taxon>
        <taxon>Rhizaria</taxon>
        <taxon>Cercozoa</taxon>
        <taxon>Chlorarachniophyceae</taxon>
        <taxon>Amorphochlora</taxon>
    </lineage>
</organism>
<protein>
    <submittedName>
        <fullName evidence="1">Uncharacterized protein</fullName>
    </submittedName>
</protein>
<evidence type="ECO:0000313" key="1">
    <source>
        <dbReference type="EMBL" id="CAD8444673.1"/>
    </source>
</evidence>
<name>A0A7S0D6B8_9EUKA</name>
<reference evidence="1" key="1">
    <citation type="submission" date="2021-01" db="EMBL/GenBank/DDBJ databases">
        <authorList>
            <person name="Corre E."/>
            <person name="Pelletier E."/>
            <person name="Niang G."/>
            <person name="Scheremetjew M."/>
            <person name="Finn R."/>
            <person name="Kale V."/>
            <person name="Holt S."/>
            <person name="Cochrane G."/>
            <person name="Meng A."/>
            <person name="Brown T."/>
            <person name="Cohen L."/>
        </authorList>
    </citation>
    <scope>NUCLEOTIDE SEQUENCE</scope>
    <source>
        <strain evidence="1">CCMP2058</strain>
    </source>
</reference>